<dbReference type="GO" id="GO:0004479">
    <property type="term" value="F:methionyl-tRNA formyltransferase activity"/>
    <property type="evidence" value="ECO:0007669"/>
    <property type="project" value="UniProtKB-UniRule"/>
</dbReference>
<reference evidence="8 9" key="1">
    <citation type="submission" date="2022-12" db="EMBL/GenBank/DDBJ databases">
        <title>Metagenome assembled genome from gulf of manar.</title>
        <authorList>
            <person name="Kohli P."/>
            <person name="Pk S."/>
            <person name="Venkata Ramana C."/>
            <person name="Sasikala C."/>
        </authorList>
    </citation>
    <scope>NUCLEOTIDE SEQUENCE [LARGE SCALE GENOMIC DNA]</scope>
    <source>
        <strain evidence="8">JB008</strain>
    </source>
</reference>
<dbReference type="InterPro" id="IPR041711">
    <property type="entry name" value="Met-tRNA-FMT_N"/>
</dbReference>
<evidence type="ECO:0000259" key="7">
    <source>
        <dbReference type="Pfam" id="PF02911"/>
    </source>
</evidence>
<dbReference type="NCBIfam" id="TIGR00460">
    <property type="entry name" value="fmt"/>
    <property type="match status" value="1"/>
</dbReference>
<dbReference type="CDD" id="cd08704">
    <property type="entry name" value="Met_tRNA_FMT_C"/>
    <property type="match status" value="1"/>
</dbReference>
<dbReference type="AlphaFoldDB" id="A0AAJ1IDU4"/>
<name>A0AAJ1IDU4_9SPIO</name>
<dbReference type="InterPro" id="IPR044135">
    <property type="entry name" value="Met-tRNA-FMT_C"/>
</dbReference>
<dbReference type="HAMAP" id="MF_00182">
    <property type="entry name" value="Formyl_trans"/>
    <property type="match status" value="1"/>
</dbReference>
<dbReference type="InterPro" id="IPR036477">
    <property type="entry name" value="Formyl_transf_N_sf"/>
</dbReference>
<dbReference type="EC" id="2.1.2.9" evidence="2 5"/>
<comment type="similarity">
    <text evidence="1 5">Belongs to the Fmt family.</text>
</comment>
<dbReference type="PANTHER" id="PTHR11138">
    <property type="entry name" value="METHIONYL-TRNA FORMYLTRANSFERASE"/>
    <property type="match status" value="1"/>
</dbReference>
<evidence type="ECO:0000313" key="8">
    <source>
        <dbReference type="EMBL" id="MDC7227414.1"/>
    </source>
</evidence>
<evidence type="ECO:0000256" key="5">
    <source>
        <dbReference type="HAMAP-Rule" id="MF_00182"/>
    </source>
</evidence>
<accession>A0AAJ1IDU4</accession>
<sequence>MKVFFAGTPGIAVPALERLHRDHEIVGVLTNPDRGCGRGREIACCPIKLEADDLGIKTFQPEVLDKAFIDEVKALGADILAVVAFGKIFKKDFIDIFPQGGLNVHPSLLPKYRGASPIQSALLSGDAESGVSIQRLALKMDSGAILRQERYTYKGDETGESLTSYFALRGAELLSETITKIENGTSEEWEQNPDEATYCSYINKSDGEIDWNESASAIERRLRAFTPWPGIFTYFGERKLNIIHATVYNSETESTAPAGTVIGSDKKDGILIQTGDGVLSAQKLQLQSKKALDWKSFMNGVKDFKGAILGG</sequence>
<comment type="function">
    <text evidence="5">Attaches a formyl group to the free amino group of methionyl-tRNA(fMet). The formyl group appears to play a dual role in the initiator identity of N-formylmethionyl-tRNA by promoting its recognition by IF2 and preventing the misappropriation of this tRNA by the elongation apparatus.</text>
</comment>
<comment type="catalytic activity">
    <reaction evidence="5">
        <text>L-methionyl-tRNA(fMet) + (6R)-10-formyltetrahydrofolate = N-formyl-L-methionyl-tRNA(fMet) + (6S)-5,6,7,8-tetrahydrofolate + H(+)</text>
        <dbReference type="Rhea" id="RHEA:24380"/>
        <dbReference type="Rhea" id="RHEA-COMP:9952"/>
        <dbReference type="Rhea" id="RHEA-COMP:9953"/>
        <dbReference type="ChEBI" id="CHEBI:15378"/>
        <dbReference type="ChEBI" id="CHEBI:57453"/>
        <dbReference type="ChEBI" id="CHEBI:78530"/>
        <dbReference type="ChEBI" id="CHEBI:78844"/>
        <dbReference type="ChEBI" id="CHEBI:195366"/>
        <dbReference type="EC" id="2.1.2.9"/>
    </reaction>
</comment>
<comment type="caution">
    <text evidence="8">The sequence shown here is derived from an EMBL/GenBank/DDBJ whole genome shotgun (WGS) entry which is preliminary data.</text>
</comment>
<dbReference type="CDD" id="cd08646">
    <property type="entry name" value="FMT_core_Met-tRNA-FMT_N"/>
    <property type="match status" value="1"/>
</dbReference>
<feature type="domain" description="Formyl transferase N-terminal" evidence="6">
    <location>
        <begin position="7"/>
        <end position="177"/>
    </location>
</feature>
<dbReference type="PANTHER" id="PTHR11138:SF5">
    <property type="entry name" value="METHIONYL-TRNA FORMYLTRANSFERASE, MITOCHONDRIAL"/>
    <property type="match status" value="1"/>
</dbReference>
<evidence type="ECO:0000259" key="6">
    <source>
        <dbReference type="Pfam" id="PF00551"/>
    </source>
</evidence>
<dbReference type="Pfam" id="PF00551">
    <property type="entry name" value="Formyl_trans_N"/>
    <property type="match status" value="1"/>
</dbReference>
<evidence type="ECO:0000256" key="4">
    <source>
        <dbReference type="ARBA" id="ARBA00022917"/>
    </source>
</evidence>
<evidence type="ECO:0000256" key="3">
    <source>
        <dbReference type="ARBA" id="ARBA00022679"/>
    </source>
</evidence>
<dbReference type="InterPro" id="IPR011034">
    <property type="entry name" value="Formyl_transferase-like_C_sf"/>
</dbReference>
<feature type="domain" description="Formyl transferase C-terminal" evidence="7">
    <location>
        <begin position="202"/>
        <end position="301"/>
    </location>
</feature>
<dbReference type="EMBL" id="JAQQAL010000024">
    <property type="protein sequence ID" value="MDC7227414.1"/>
    <property type="molecule type" value="Genomic_DNA"/>
</dbReference>
<evidence type="ECO:0000256" key="1">
    <source>
        <dbReference type="ARBA" id="ARBA00010699"/>
    </source>
</evidence>
<dbReference type="Gene3D" id="3.40.50.12230">
    <property type="match status" value="1"/>
</dbReference>
<keyword evidence="3 5" id="KW-0808">Transferase</keyword>
<dbReference type="SUPFAM" id="SSF50486">
    <property type="entry name" value="FMT C-terminal domain-like"/>
    <property type="match status" value="1"/>
</dbReference>
<dbReference type="InterPro" id="IPR005793">
    <property type="entry name" value="Formyl_trans_C"/>
</dbReference>
<gene>
    <name evidence="5 8" type="primary">fmt</name>
    <name evidence="8" type="ORF">PQJ61_11685</name>
</gene>
<keyword evidence="4 5" id="KW-0648">Protein biosynthesis</keyword>
<dbReference type="GO" id="GO:0005829">
    <property type="term" value="C:cytosol"/>
    <property type="evidence" value="ECO:0007669"/>
    <property type="project" value="TreeGrafter"/>
</dbReference>
<proteinExistence type="inferred from homology"/>
<dbReference type="Proteomes" id="UP001221217">
    <property type="component" value="Unassembled WGS sequence"/>
</dbReference>
<dbReference type="Pfam" id="PF02911">
    <property type="entry name" value="Formyl_trans_C"/>
    <property type="match status" value="1"/>
</dbReference>
<dbReference type="InterPro" id="IPR002376">
    <property type="entry name" value="Formyl_transf_N"/>
</dbReference>
<evidence type="ECO:0000313" key="9">
    <source>
        <dbReference type="Proteomes" id="UP001221217"/>
    </source>
</evidence>
<feature type="binding site" evidence="5">
    <location>
        <begin position="107"/>
        <end position="110"/>
    </location>
    <ligand>
        <name>(6S)-5,6,7,8-tetrahydrofolate</name>
        <dbReference type="ChEBI" id="CHEBI:57453"/>
    </ligand>
</feature>
<dbReference type="SUPFAM" id="SSF53328">
    <property type="entry name" value="Formyltransferase"/>
    <property type="match status" value="1"/>
</dbReference>
<protein>
    <recommendedName>
        <fullName evidence="2 5">Methionyl-tRNA formyltransferase</fullName>
        <ecNumber evidence="2 5">2.1.2.9</ecNumber>
    </recommendedName>
</protein>
<evidence type="ECO:0000256" key="2">
    <source>
        <dbReference type="ARBA" id="ARBA00012261"/>
    </source>
</evidence>
<organism evidence="8 9">
    <name type="scientific">Candidatus Thalassospirochaeta sargassi</name>
    <dbReference type="NCBI Taxonomy" id="3119039"/>
    <lineage>
        <taxon>Bacteria</taxon>
        <taxon>Pseudomonadati</taxon>
        <taxon>Spirochaetota</taxon>
        <taxon>Spirochaetia</taxon>
        <taxon>Spirochaetales</taxon>
        <taxon>Spirochaetaceae</taxon>
        <taxon>Candidatus Thalassospirochaeta</taxon>
    </lineage>
</organism>
<dbReference type="InterPro" id="IPR005794">
    <property type="entry name" value="Fmt"/>
</dbReference>